<dbReference type="Proteomes" id="UP000807159">
    <property type="component" value="Chromosome 4"/>
</dbReference>
<organism evidence="1 2">
    <name type="scientific">Populus deltoides</name>
    <name type="common">Eastern poplar</name>
    <name type="synonym">Eastern cottonwood</name>
    <dbReference type="NCBI Taxonomy" id="3696"/>
    <lineage>
        <taxon>Eukaryota</taxon>
        <taxon>Viridiplantae</taxon>
        <taxon>Streptophyta</taxon>
        <taxon>Embryophyta</taxon>
        <taxon>Tracheophyta</taxon>
        <taxon>Spermatophyta</taxon>
        <taxon>Magnoliopsida</taxon>
        <taxon>eudicotyledons</taxon>
        <taxon>Gunneridae</taxon>
        <taxon>Pentapetalae</taxon>
        <taxon>rosids</taxon>
        <taxon>fabids</taxon>
        <taxon>Malpighiales</taxon>
        <taxon>Salicaceae</taxon>
        <taxon>Saliceae</taxon>
        <taxon>Populus</taxon>
    </lineage>
</organism>
<accession>A0A8T2Z234</accession>
<proteinExistence type="predicted"/>
<dbReference type="AlphaFoldDB" id="A0A8T2Z234"/>
<comment type="caution">
    <text evidence="1">The sequence shown here is derived from an EMBL/GenBank/DDBJ whole genome shotgun (WGS) entry which is preliminary data.</text>
</comment>
<name>A0A8T2Z234_POPDE</name>
<sequence length="76" mass="8450">IIGFFYGTSSRQFLWGGILASLRGDAAGFFYGTSSRQFLWGGILASLRGDAARVFQGTSRADIRRDLSALLYRFYV</sequence>
<reference evidence="1" key="1">
    <citation type="journal article" date="2021" name="J. Hered.">
        <title>Genome Assembly of Salicaceae Populus deltoides (Eastern Cottonwood) I-69 Based on Nanopore Sequencing and Hi-C Technologies.</title>
        <authorList>
            <person name="Bai S."/>
            <person name="Wu H."/>
            <person name="Zhang J."/>
            <person name="Pan Z."/>
            <person name="Zhao W."/>
            <person name="Li Z."/>
            <person name="Tong C."/>
        </authorList>
    </citation>
    <scope>NUCLEOTIDE SEQUENCE</scope>
    <source>
        <tissue evidence="1">Leaf</tissue>
    </source>
</reference>
<evidence type="ECO:0000313" key="2">
    <source>
        <dbReference type="Proteomes" id="UP000807159"/>
    </source>
</evidence>
<keyword evidence="2" id="KW-1185">Reference proteome</keyword>
<gene>
    <name evidence="1" type="ORF">H0E87_008794</name>
</gene>
<evidence type="ECO:0000313" key="1">
    <source>
        <dbReference type="EMBL" id="KAH8511361.1"/>
    </source>
</evidence>
<protein>
    <submittedName>
        <fullName evidence="1">Uncharacterized protein</fullName>
    </submittedName>
</protein>
<feature type="non-terminal residue" evidence="1">
    <location>
        <position position="1"/>
    </location>
</feature>
<dbReference type="EMBL" id="JACEGQ020000004">
    <property type="protein sequence ID" value="KAH8511361.1"/>
    <property type="molecule type" value="Genomic_DNA"/>
</dbReference>